<comment type="caution">
    <text evidence="2">The sequence shown here is derived from an EMBL/GenBank/DDBJ whole genome shotgun (WGS) entry which is preliminary data.</text>
</comment>
<dbReference type="PANTHER" id="PTHR43433">
    <property type="entry name" value="HYDROLASE, ALPHA/BETA FOLD FAMILY PROTEIN"/>
    <property type="match status" value="1"/>
</dbReference>
<proteinExistence type="predicted"/>
<protein>
    <submittedName>
        <fullName evidence="2">Bromoperoxidase</fullName>
    </submittedName>
</protein>
<sequence>MKTLNFKDAASGEDMKIAYSDYGKGRPVVLLHGWPLSREMWEYQIDALVNAGHRVIKYDRRGFGKSGKPWDGYDYDSLTGDLHELMTQLDLRDATLVGFSMGGGEVVRYLSRYGSDRVAKIVLISAVTPYLGRTEDNPEGVPENVFADMLTSIREDRIAFLDEFGKKFFGVGLLHHPVSTPLLEYYRMLAAHATQRSTLQCALAFAHTDFREDVKAVRVPTLIIHGDADKTVPIDASGARTARMIPNSEYIVYEDAPHGLFYTHRERLNADLLRFIGAGAATPAVGAASGDARPF</sequence>
<reference evidence="3" key="1">
    <citation type="journal article" date="2019" name="Int. J. Syst. Evol. Microbiol.">
        <title>The Global Catalogue of Microorganisms (GCM) 10K type strain sequencing project: providing services to taxonomists for standard genome sequencing and annotation.</title>
        <authorList>
            <consortium name="The Broad Institute Genomics Platform"/>
            <consortium name="The Broad Institute Genome Sequencing Center for Infectious Disease"/>
            <person name="Wu L."/>
            <person name="Ma J."/>
        </authorList>
    </citation>
    <scope>NUCLEOTIDE SEQUENCE [LARGE SCALE GENOMIC DNA]</scope>
    <source>
        <strain evidence="3">JCM 17919</strain>
    </source>
</reference>
<keyword evidence="3" id="KW-1185">Reference proteome</keyword>
<dbReference type="PRINTS" id="PR00111">
    <property type="entry name" value="ABHYDROLASE"/>
</dbReference>
<dbReference type="PRINTS" id="PR00412">
    <property type="entry name" value="EPOXHYDRLASE"/>
</dbReference>
<evidence type="ECO:0000313" key="3">
    <source>
        <dbReference type="Proteomes" id="UP001501725"/>
    </source>
</evidence>
<dbReference type="Proteomes" id="UP001501725">
    <property type="component" value="Unassembled WGS sequence"/>
</dbReference>
<evidence type="ECO:0000259" key="1">
    <source>
        <dbReference type="Pfam" id="PF00561"/>
    </source>
</evidence>
<dbReference type="SUPFAM" id="SSF53474">
    <property type="entry name" value="alpha/beta-Hydrolases"/>
    <property type="match status" value="1"/>
</dbReference>
<dbReference type="Gene3D" id="3.40.50.1820">
    <property type="entry name" value="alpha/beta hydrolase"/>
    <property type="match status" value="1"/>
</dbReference>
<feature type="domain" description="AB hydrolase-1" evidence="1">
    <location>
        <begin position="27"/>
        <end position="264"/>
    </location>
</feature>
<dbReference type="InterPro" id="IPR000073">
    <property type="entry name" value="AB_hydrolase_1"/>
</dbReference>
<dbReference type="InterPro" id="IPR050471">
    <property type="entry name" value="AB_hydrolase"/>
</dbReference>
<dbReference type="EMBL" id="BAABGY010000003">
    <property type="protein sequence ID" value="GAA4322808.1"/>
    <property type="molecule type" value="Genomic_DNA"/>
</dbReference>
<dbReference type="InterPro" id="IPR000639">
    <property type="entry name" value="Epox_hydrolase-like"/>
</dbReference>
<name>A0ABP8GF35_9BACT</name>
<dbReference type="Pfam" id="PF00561">
    <property type="entry name" value="Abhydrolase_1"/>
    <property type="match status" value="1"/>
</dbReference>
<evidence type="ECO:0000313" key="2">
    <source>
        <dbReference type="EMBL" id="GAA4322808.1"/>
    </source>
</evidence>
<gene>
    <name evidence="2" type="ORF">GCM10023184_09330</name>
</gene>
<dbReference type="RefSeq" id="WP_345253774.1">
    <property type="nucleotide sequence ID" value="NZ_BAABGY010000003.1"/>
</dbReference>
<dbReference type="PANTHER" id="PTHR43433:SF4">
    <property type="entry name" value="NON-HEME CHLOROPEROXIDASE-RELATED"/>
    <property type="match status" value="1"/>
</dbReference>
<organism evidence="2 3">
    <name type="scientific">Flaviaesturariibacter amylovorans</name>
    <dbReference type="NCBI Taxonomy" id="1084520"/>
    <lineage>
        <taxon>Bacteria</taxon>
        <taxon>Pseudomonadati</taxon>
        <taxon>Bacteroidota</taxon>
        <taxon>Chitinophagia</taxon>
        <taxon>Chitinophagales</taxon>
        <taxon>Chitinophagaceae</taxon>
        <taxon>Flaviaestuariibacter</taxon>
    </lineage>
</organism>
<dbReference type="InterPro" id="IPR029058">
    <property type="entry name" value="AB_hydrolase_fold"/>
</dbReference>
<accession>A0ABP8GF35</accession>